<proteinExistence type="predicted"/>
<gene>
    <name evidence="1" type="ORF">PY091_15335</name>
</gene>
<name>A0ABT5XRT5_9FLAO</name>
<protein>
    <submittedName>
        <fullName evidence="1">Uncharacterized protein</fullName>
    </submittedName>
</protein>
<evidence type="ECO:0000313" key="1">
    <source>
        <dbReference type="EMBL" id="MDF0708598.1"/>
    </source>
</evidence>
<comment type="caution">
    <text evidence="1">The sequence shown here is derived from an EMBL/GenBank/DDBJ whole genome shotgun (WGS) entry which is preliminary data.</text>
</comment>
<keyword evidence="2" id="KW-1185">Reference proteome</keyword>
<dbReference type="EMBL" id="JARFVA010000006">
    <property type="protein sequence ID" value="MDF0708598.1"/>
    <property type="molecule type" value="Genomic_DNA"/>
</dbReference>
<dbReference type="RefSeq" id="WP_275650482.1">
    <property type="nucleotide sequence ID" value="NZ_JARFVA010000006.1"/>
</dbReference>
<organism evidence="1 2">
    <name type="scientific">Flagellimonas okinawensis</name>
    <dbReference type="NCBI Taxonomy" id="3031324"/>
    <lineage>
        <taxon>Bacteria</taxon>
        <taxon>Pseudomonadati</taxon>
        <taxon>Bacteroidota</taxon>
        <taxon>Flavobacteriia</taxon>
        <taxon>Flavobacteriales</taxon>
        <taxon>Flavobacteriaceae</taxon>
        <taxon>Flagellimonas</taxon>
    </lineage>
</organism>
<sequence>MDLRLNNMCRTHQAEDRLWSGKETEYKGTTGTALCRPLSEDRLRRLLCDTY</sequence>
<evidence type="ECO:0000313" key="2">
    <source>
        <dbReference type="Proteomes" id="UP001217083"/>
    </source>
</evidence>
<accession>A0ABT5XRT5</accession>
<reference evidence="1 2" key="1">
    <citation type="submission" date="2023-03" db="EMBL/GenBank/DDBJ databases">
        <title>Muricauda XX sp. nov. and Muricauda XXX sp. nov., two novel species isolated from Okinawa Trough.</title>
        <authorList>
            <person name="Cao W."/>
            <person name="Deng X."/>
        </authorList>
    </citation>
    <scope>NUCLEOTIDE SEQUENCE [LARGE SCALE GENOMIC DNA]</scope>
    <source>
        <strain evidence="1 2">81s02</strain>
    </source>
</reference>
<dbReference type="Proteomes" id="UP001217083">
    <property type="component" value="Unassembled WGS sequence"/>
</dbReference>